<keyword evidence="5 8" id="KW-1133">Transmembrane helix</keyword>
<proteinExistence type="inferred from homology"/>
<keyword evidence="4 8" id="KW-0812">Transmembrane</keyword>
<evidence type="ECO:0000259" key="9">
    <source>
        <dbReference type="Pfam" id="PF02397"/>
    </source>
</evidence>
<dbReference type="EMBL" id="BPQV01000001">
    <property type="protein sequence ID" value="GJE25620.1"/>
    <property type="molecule type" value="Genomic_DNA"/>
</dbReference>
<feature type="transmembrane region" description="Helical" evidence="8">
    <location>
        <begin position="138"/>
        <end position="155"/>
    </location>
</feature>
<dbReference type="PANTHER" id="PTHR30576:SF21">
    <property type="entry name" value="UDP-GLUCOSE:UNDECAPRENYL-PHOSPHATE GLUCOSE-1-PHOSPHATE TRANSFERASE"/>
    <property type="match status" value="1"/>
</dbReference>
<sequence length="523" mass="58218">MGQVRLCQIGTKLDPWRYGVITMFQDPVPEAYRNVDPQAPRRRSVWAALLPSRGRTLVRLGIASALAGADAAAIVASGLLIEFFYFFAYAGEMPPLSTSLALRLSGLLAGIVLVTNLVREEYSIENYLSRAPHLRRLATLWLLAWAGALVIGFATKTTSDFSRLATATFFGAGLLSLLVVRAGMVALVRYGVTPASASASRVHLVGYEEDITDFYENNAVSELGLRVIGTSYLRRPEPGSDRPSREALLSEDLDLAVSVVRFLRPDDVFVLVPWTETADVERCIDAFLRVPAALHLRPGTMLDRFPDLQVARVGRLSGINIGRRPLNLGEILLKRAFDLVLATTALVLLAPMLIAIAVLIKIDSPGPVFFRQRRYGFNQQAFGVFKFRSMKVHAEAGFRQATRNDDRITRIGAMLRRTNLDELPQLLNVLIGDMSLVGPRPHALAHDRSFERRIALYARRHNVKPGITGWAQVNGFRGETLTDADMEKRVQADLHYIDNWSIWLDLKIILQTVISPRAYRNAF</sequence>
<evidence type="ECO:0000256" key="5">
    <source>
        <dbReference type="ARBA" id="ARBA00022989"/>
    </source>
</evidence>
<dbReference type="NCBIfam" id="TIGR03025">
    <property type="entry name" value="EPS_sugtrans"/>
    <property type="match status" value="1"/>
</dbReference>
<keyword evidence="11" id="KW-1185">Reference proteome</keyword>
<accession>A0ABQ4T1W1</accession>
<comment type="similarity">
    <text evidence="2">Belongs to the bacterial sugar transferase family.</text>
</comment>
<feature type="transmembrane region" description="Helical" evidence="8">
    <location>
        <begin position="60"/>
        <end position="88"/>
    </location>
</feature>
<dbReference type="PANTHER" id="PTHR30576">
    <property type="entry name" value="COLANIC BIOSYNTHESIS UDP-GLUCOSE LIPID CARRIER TRANSFERASE"/>
    <property type="match status" value="1"/>
</dbReference>
<evidence type="ECO:0000256" key="7">
    <source>
        <dbReference type="ARBA" id="ARBA00023169"/>
    </source>
</evidence>
<evidence type="ECO:0000256" key="3">
    <source>
        <dbReference type="ARBA" id="ARBA00022679"/>
    </source>
</evidence>
<evidence type="ECO:0000313" key="11">
    <source>
        <dbReference type="Proteomes" id="UP001055156"/>
    </source>
</evidence>
<comment type="caution">
    <text evidence="10">The sequence shown here is derived from an EMBL/GenBank/DDBJ whole genome shotgun (WGS) entry which is preliminary data.</text>
</comment>
<keyword evidence="7" id="KW-0270">Exopolysaccharide synthesis</keyword>
<evidence type="ECO:0000313" key="10">
    <source>
        <dbReference type="EMBL" id="GJE25620.1"/>
    </source>
</evidence>
<feature type="transmembrane region" description="Helical" evidence="8">
    <location>
        <begin position="100"/>
        <end position="118"/>
    </location>
</feature>
<evidence type="ECO:0000256" key="6">
    <source>
        <dbReference type="ARBA" id="ARBA00023136"/>
    </source>
</evidence>
<dbReference type="Pfam" id="PF02397">
    <property type="entry name" value="Bac_transf"/>
    <property type="match status" value="1"/>
</dbReference>
<reference evidence="10" key="2">
    <citation type="submission" date="2021-08" db="EMBL/GenBank/DDBJ databases">
        <authorList>
            <person name="Tani A."/>
            <person name="Ola A."/>
            <person name="Ogura Y."/>
            <person name="Katsura K."/>
            <person name="Hayashi T."/>
        </authorList>
    </citation>
    <scope>NUCLEOTIDE SEQUENCE</scope>
    <source>
        <strain evidence="10">NBRC 15689</strain>
    </source>
</reference>
<protein>
    <recommendedName>
        <fullName evidence="9">Bacterial sugar transferase domain-containing protein</fullName>
    </recommendedName>
</protein>
<evidence type="ECO:0000256" key="1">
    <source>
        <dbReference type="ARBA" id="ARBA00004141"/>
    </source>
</evidence>
<evidence type="ECO:0000256" key="8">
    <source>
        <dbReference type="SAM" id="Phobius"/>
    </source>
</evidence>
<organism evidence="10 11">
    <name type="scientific">Methylobacterium organophilum</name>
    <dbReference type="NCBI Taxonomy" id="410"/>
    <lineage>
        <taxon>Bacteria</taxon>
        <taxon>Pseudomonadati</taxon>
        <taxon>Pseudomonadota</taxon>
        <taxon>Alphaproteobacteria</taxon>
        <taxon>Hyphomicrobiales</taxon>
        <taxon>Methylobacteriaceae</taxon>
        <taxon>Methylobacterium</taxon>
    </lineage>
</organism>
<feature type="transmembrane region" description="Helical" evidence="8">
    <location>
        <begin position="339"/>
        <end position="360"/>
    </location>
</feature>
<evidence type="ECO:0000256" key="2">
    <source>
        <dbReference type="ARBA" id="ARBA00006464"/>
    </source>
</evidence>
<dbReference type="InterPro" id="IPR003362">
    <property type="entry name" value="Bact_transf"/>
</dbReference>
<dbReference type="Proteomes" id="UP001055156">
    <property type="component" value="Unassembled WGS sequence"/>
</dbReference>
<dbReference type="InterPro" id="IPR017475">
    <property type="entry name" value="EPS_sugar_tfrase"/>
</dbReference>
<name>A0ABQ4T1W1_METOR</name>
<keyword evidence="6 8" id="KW-0472">Membrane</keyword>
<dbReference type="Pfam" id="PF13727">
    <property type="entry name" value="CoA_binding_3"/>
    <property type="match status" value="1"/>
</dbReference>
<gene>
    <name evidence="10" type="ORF">LKMONMHP_0458</name>
</gene>
<evidence type="ECO:0000256" key="4">
    <source>
        <dbReference type="ARBA" id="ARBA00022692"/>
    </source>
</evidence>
<comment type="subcellular location">
    <subcellularLocation>
        <location evidence="1">Membrane</location>
        <topology evidence="1">Multi-pass membrane protein</topology>
    </subcellularLocation>
</comment>
<keyword evidence="3" id="KW-0808">Transferase</keyword>
<reference evidence="10" key="1">
    <citation type="journal article" date="2021" name="Front. Microbiol.">
        <title>Comprehensive Comparative Genomics and Phenotyping of Methylobacterium Species.</title>
        <authorList>
            <person name="Alessa O."/>
            <person name="Ogura Y."/>
            <person name="Fujitani Y."/>
            <person name="Takami H."/>
            <person name="Hayashi T."/>
            <person name="Sahin N."/>
            <person name="Tani A."/>
        </authorList>
    </citation>
    <scope>NUCLEOTIDE SEQUENCE</scope>
    <source>
        <strain evidence="10">NBRC 15689</strain>
    </source>
</reference>
<feature type="domain" description="Bacterial sugar transferase" evidence="9">
    <location>
        <begin position="334"/>
        <end position="514"/>
    </location>
</feature>